<accession>L8WJI0</accession>
<sequence>MNGMAGTGKTTIAYTFAELLKRQGLLGASFFCTQTSSECQDVGQIIPTITYQLARYSMSFQSEVVKVLGSNPDIGTWAIVEQCKQLIKELLAQVKDVIPGGLVIVIDALDKCNNANGVQMILDVLFRITPNLPVKFFITSRPKPIIRHRIEALSNLNWSMCVLHKIEKWMVEADIELYLREELDNSVSDQNLRQLAKLSRNLFIYAATTILISSTNLGFQHLDINKLYTTILEAAVHQSNRDPQEQQQMQLILWTAVCTRELVNINTLAALTGIKATKVNTLLQSLYLVLHVLQTTSMITTLHALFPDFMFDQAQSSKFYCNKAKHSQMLAKQCFQVMQDQLRFNICSLQTLFIPDREVQDLEAWIAKSILPTLSYVAHHWGDHVVKSAPCAIVRNGLEEFLLQQLLFWMEVLSLKRKLDKGVNMLLALKPWMTVEDTSSDLSKLLNNLWIFVSKYAAGFVLQLTPHIYILALAFCHCSSLVHKQHWGCAQGLLSLEGSVMEKSQTPLLATWLMHLEALSLSFSPEGSRFAIGFKDGTAHIFHAHNGTIALGPLKGYTNYTNSVNCVSFSPNGLLLISGSRDKTILVQDAQTGNCMYDVIEGHEGLVTAVLLTFSPNGKHILLGSWDWTTRMRDSGNGSLIPNSIKHHPSPVICTAFSPDGKHIACGFYSVMCPIVVYDASTSKTLPFPFDVCGPVCSIAFSPNSKHLVTGHESGELRVWSLQNGTAIHTPSKVHNSKIRSIGFLPLGDKLVTASWDRCVYIWDVENGYSNPCLLGTHDNYVSSAAFSPDSTRVASCSQDRTVKMWNALHSTSSHTSHPNTPTKAVLLVAISPDGSRIAAAGDEKAIYMFNTHDGTPALQPLVAHTDVGSTRWRSHSTAGTSLLVATTNSYVCGMPQAAISFSPDNRHVVSASPYGTIRMWYVDNGTLRLTDLVGIHEDAVFSAVFSPDGKHIVSGSRDGKVRIWDSQTLSLVFDPFGLQQHENYIFSVTFSPDGRLIASGFGDGTICIFDSHSGELVLGPFKAHQHWVRSVVFSPDGNQIVYGSRDGRVRVWRVEDGAPACEPLEGDQSEISSVAYSPDGAYIVSGSDDSTIRLWNAPGKGVVSNSSQSASSTSDQRVPYRVIAGGLTIDSDGWARNRDSQLLFWIPSDLLKLFPRLETVYTIRSEGTLRVDYSKRLLIGDEWHRCFVG</sequence>
<dbReference type="PROSITE" id="PS50082">
    <property type="entry name" value="WD_REPEATS_2"/>
    <property type="match status" value="9"/>
</dbReference>
<dbReference type="EMBL" id="AFRT01002268">
    <property type="protein sequence ID" value="ELU38085.1"/>
    <property type="molecule type" value="Genomic_DNA"/>
</dbReference>
<dbReference type="PANTHER" id="PTHR22847:SF637">
    <property type="entry name" value="WD REPEAT DOMAIN 5B"/>
    <property type="match status" value="1"/>
</dbReference>
<dbReference type="HOGENOM" id="CLU_000288_6_3_1"/>
<evidence type="ECO:0000313" key="6">
    <source>
        <dbReference type="Proteomes" id="UP000011668"/>
    </source>
</evidence>
<keyword evidence="6" id="KW-1185">Reference proteome</keyword>
<dbReference type="InterPro" id="IPR019775">
    <property type="entry name" value="WD40_repeat_CS"/>
</dbReference>
<feature type="repeat" description="WD" evidence="3">
    <location>
        <begin position="899"/>
        <end position="931"/>
    </location>
</feature>
<name>L8WJI0_THACA</name>
<dbReference type="Proteomes" id="UP000011668">
    <property type="component" value="Unassembled WGS sequence"/>
</dbReference>
<dbReference type="PRINTS" id="PR00320">
    <property type="entry name" value="GPROTEINBRPT"/>
</dbReference>
<dbReference type="STRING" id="983506.L8WJI0"/>
<dbReference type="AlphaFoldDB" id="L8WJI0"/>
<gene>
    <name evidence="5" type="ORF">AG1IA_07882</name>
</gene>
<dbReference type="InterPro" id="IPR036322">
    <property type="entry name" value="WD40_repeat_dom_sf"/>
</dbReference>
<organism evidence="5 6">
    <name type="scientific">Thanatephorus cucumeris (strain AG1-IA)</name>
    <name type="common">Rice sheath blight fungus</name>
    <name type="synonym">Rhizoctonia solani</name>
    <dbReference type="NCBI Taxonomy" id="983506"/>
    <lineage>
        <taxon>Eukaryota</taxon>
        <taxon>Fungi</taxon>
        <taxon>Dikarya</taxon>
        <taxon>Basidiomycota</taxon>
        <taxon>Agaricomycotina</taxon>
        <taxon>Agaricomycetes</taxon>
        <taxon>Cantharellales</taxon>
        <taxon>Ceratobasidiaceae</taxon>
        <taxon>Rhizoctonia</taxon>
        <taxon>Rhizoctonia solani AG-1</taxon>
    </lineage>
</organism>
<evidence type="ECO:0000256" key="2">
    <source>
        <dbReference type="ARBA" id="ARBA00022737"/>
    </source>
</evidence>
<dbReference type="InterPro" id="IPR020472">
    <property type="entry name" value="WD40_PAC1"/>
</dbReference>
<evidence type="ECO:0000256" key="3">
    <source>
        <dbReference type="PROSITE-ProRule" id="PRU00221"/>
    </source>
</evidence>
<dbReference type="SUPFAM" id="SSF50978">
    <property type="entry name" value="WD40 repeat-like"/>
    <property type="match status" value="2"/>
</dbReference>
<feature type="repeat" description="WD" evidence="3">
    <location>
        <begin position="732"/>
        <end position="768"/>
    </location>
</feature>
<feature type="repeat" description="WD" evidence="3">
    <location>
        <begin position="696"/>
        <end position="730"/>
    </location>
</feature>
<dbReference type="Gene3D" id="2.130.10.10">
    <property type="entry name" value="YVTN repeat-like/Quinoprotein amine dehydrogenase"/>
    <property type="match status" value="5"/>
</dbReference>
<proteinExistence type="predicted"/>
<dbReference type="OrthoDB" id="538223at2759"/>
<keyword evidence="1 3" id="KW-0853">WD repeat</keyword>
<feature type="repeat" description="WD" evidence="3">
    <location>
        <begin position="557"/>
        <end position="598"/>
    </location>
</feature>
<reference evidence="5 6" key="1">
    <citation type="journal article" date="2013" name="Nat. Commun.">
        <title>The evolution and pathogenic mechanisms of the rice sheath blight pathogen.</title>
        <authorList>
            <person name="Zheng A."/>
            <person name="Lin R."/>
            <person name="Xu L."/>
            <person name="Qin P."/>
            <person name="Tang C."/>
            <person name="Ai P."/>
            <person name="Zhang D."/>
            <person name="Liu Y."/>
            <person name="Sun Z."/>
            <person name="Feng H."/>
            <person name="Wang Y."/>
            <person name="Chen Y."/>
            <person name="Liang X."/>
            <person name="Fu R."/>
            <person name="Li Q."/>
            <person name="Zhang J."/>
            <person name="Yu X."/>
            <person name="Xie Z."/>
            <person name="Ding L."/>
            <person name="Guan P."/>
            <person name="Tang J."/>
            <person name="Liang Y."/>
            <person name="Wang S."/>
            <person name="Deng Q."/>
            <person name="Li S."/>
            <person name="Zhu J."/>
            <person name="Wang L."/>
            <person name="Liu H."/>
            <person name="Li P."/>
        </authorList>
    </citation>
    <scope>NUCLEOTIDE SEQUENCE [LARGE SCALE GENOMIC DNA]</scope>
    <source>
        <strain evidence="6">AG-1 IA</strain>
    </source>
</reference>
<feature type="repeat" description="WD" evidence="3">
    <location>
        <begin position="1022"/>
        <end position="1063"/>
    </location>
</feature>
<protein>
    <submittedName>
        <fullName evidence="5">Peptidase C14</fullName>
    </submittedName>
</protein>
<evidence type="ECO:0000259" key="4">
    <source>
        <dbReference type="Pfam" id="PF24883"/>
    </source>
</evidence>
<feature type="repeat" description="WD" evidence="3">
    <location>
        <begin position="1065"/>
        <end position="1097"/>
    </location>
</feature>
<dbReference type="Pfam" id="PF24883">
    <property type="entry name" value="NPHP3_N"/>
    <property type="match status" value="1"/>
</dbReference>
<dbReference type="SMART" id="SM00320">
    <property type="entry name" value="WD40"/>
    <property type="match status" value="13"/>
</dbReference>
<dbReference type="InterPro" id="IPR015943">
    <property type="entry name" value="WD40/YVTN_repeat-like_dom_sf"/>
</dbReference>
<evidence type="ECO:0000256" key="1">
    <source>
        <dbReference type="ARBA" id="ARBA00022574"/>
    </source>
</evidence>
<dbReference type="GO" id="GO:1990234">
    <property type="term" value="C:transferase complex"/>
    <property type="evidence" value="ECO:0007669"/>
    <property type="project" value="UniProtKB-ARBA"/>
</dbReference>
<comment type="caution">
    <text evidence="5">The sequence shown here is derived from an EMBL/GenBank/DDBJ whole genome shotgun (WGS) entry which is preliminary data.</text>
</comment>
<feature type="domain" description="Nephrocystin 3-like N-terminal" evidence="4">
    <location>
        <begin position="2"/>
        <end position="141"/>
    </location>
</feature>
<dbReference type="PROSITE" id="PS00678">
    <property type="entry name" value="WD_REPEATS_1"/>
    <property type="match status" value="1"/>
</dbReference>
<keyword evidence="2" id="KW-0677">Repeat</keyword>
<feature type="repeat" description="WD" evidence="3">
    <location>
        <begin position="979"/>
        <end position="1020"/>
    </location>
</feature>
<dbReference type="InterPro" id="IPR027417">
    <property type="entry name" value="P-loop_NTPase"/>
</dbReference>
<feature type="repeat" description="WD" evidence="3">
    <location>
        <begin position="775"/>
        <end position="816"/>
    </location>
</feature>
<dbReference type="InterPro" id="IPR056884">
    <property type="entry name" value="NPHP3-like_N"/>
</dbReference>
<dbReference type="CDD" id="cd00200">
    <property type="entry name" value="WD40"/>
    <property type="match status" value="2"/>
</dbReference>
<evidence type="ECO:0000313" key="5">
    <source>
        <dbReference type="EMBL" id="ELU38085.1"/>
    </source>
</evidence>
<dbReference type="SUPFAM" id="SSF52540">
    <property type="entry name" value="P-loop containing nucleoside triphosphate hydrolases"/>
    <property type="match status" value="1"/>
</dbReference>
<dbReference type="Gene3D" id="3.40.50.300">
    <property type="entry name" value="P-loop containing nucleotide triphosphate hydrolases"/>
    <property type="match status" value="1"/>
</dbReference>
<dbReference type="PANTHER" id="PTHR22847">
    <property type="entry name" value="WD40 REPEAT PROTEIN"/>
    <property type="match status" value="1"/>
</dbReference>
<dbReference type="InterPro" id="IPR001680">
    <property type="entry name" value="WD40_rpt"/>
</dbReference>
<feature type="repeat" description="WD" evidence="3">
    <location>
        <begin position="934"/>
        <end position="975"/>
    </location>
</feature>
<dbReference type="Pfam" id="PF00400">
    <property type="entry name" value="WD40"/>
    <property type="match status" value="11"/>
</dbReference>
<dbReference type="PROSITE" id="PS50294">
    <property type="entry name" value="WD_REPEATS_REGION"/>
    <property type="match status" value="7"/>
</dbReference>